<dbReference type="InterPro" id="IPR000847">
    <property type="entry name" value="LysR_HTH_N"/>
</dbReference>
<dbReference type="PRINTS" id="PR00039">
    <property type="entry name" value="HTHLYSR"/>
</dbReference>
<evidence type="ECO:0000313" key="7">
    <source>
        <dbReference type="Proteomes" id="UP001268036"/>
    </source>
</evidence>
<name>A0AAJ2BIP5_9PSED</name>
<dbReference type="PROSITE" id="PS50931">
    <property type="entry name" value="HTH_LYSR"/>
    <property type="match status" value="1"/>
</dbReference>
<dbReference type="RefSeq" id="WP_309755774.1">
    <property type="nucleotide sequence ID" value="NZ_JAVJAF010000001.1"/>
</dbReference>
<evidence type="ECO:0000256" key="3">
    <source>
        <dbReference type="ARBA" id="ARBA00023125"/>
    </source>
</evidence>
<proteinExistence type="inferred from homology"/>
<evidence type="ECO:0000256" key="1">
    <source>
        <dbReference type="ARBA" id="ARBA00009437"/>
    </source>
</evidence>
<keyword evidence="4" id="KW-0804">Transcription</keyword>
<dbReference type="PANTHER" id="PTHR30537:SF26">
    <property type="entry name" value="GLYCINE CLEAVAGE SYSTEM TRANSCRIPTIONAL ACTIVATOR"/>
    <property type="match status" value="1"/>
</dbReference>
<keyword evidence="3" id="KW-0238">DNA-binding</keyword>
<dbReference type="Gene3D" id="1.10.10.10">
    <property type="entry name" value="Winged helix-like DNA-binding domain superfamily/Winged helix DNA-binding domain"/>
    <property type="match status" value="1"/>
</dbReference>
<comment type="similarity">
    <text evidence="1">Belongs to the LysR transcriptional regulatory family.</text>
</comment>
<evidence type="ECO:0000259" key="5">
    <source>
        <dbReference type="PROSITE" id="PS50931"/>
    </source>
</evidence>
<evidence type="ECO:0000313" key="6">
    <source>
        <dbReference type="EMBL" id="MDR6233155.1"/>
    </source>
</evidence>
<dbReference type="AlphaFoldDB" id="A0AAJ2BIP5"/>
<reference evidence="6" key="1">
    <citation type="submission" date="2023-08" db="EMBL/GenBank/DDBJ databases">
        <title>Functional and genomic diversity of the sorghum phyllosphere microbiome.</title>
        <authorList>
            <person name="Shade A."/>
        </authorList>
    </citation>
    <scope>NUCLEOTIDE SEQUENCE</scope>
    <source>
        <strain evidence="6">SORGH_AS_0201</strain>
    </source>
</reference>
<sequence length="306" mass="33842">MSRLPPLYALRAFESASRQLSFTRAAQELNITQSAVSRHIKTLEQDLGCLLFERRGPNLKLTPTGLILAKDLSSAFADMQGVCDLVRSGRGCLRLKAPSTLTMRWLMAAIEAYRVATGENRVQLTSVWMDVDFVDFRSEPYDCAVILADGEFPSDCASVRLFDEWLVPVCAPRYQRACGGEDPIFGGDGLLHASHDCRDWRLWLDRIGRLAEVNWHAGKRFETLDAGISAAVQGFGVAIGDLSLVQDQIASGQLVFANRAVVRSGLSYYLVWPRRSEAHDVLAGLRHHLGAVAPVLPRLEGLTFLN</sequence>
<dbReference type="Pfam" id="PF00126">
    <property type="entry name" value="HTH_1"/>
    <property type="match status" value="1"/>
</dbReference>
<dbReference type="InterPro" id="IPR005119">
    <property type="entry name" value="LysR_subst-bd"/>
</dbReference>
<dbReference type="Pfam" id="PF03466">
    <property type="entry name" value="LysR_substrate"/>
    <property type="match status" value="1"/>
</dbReference>
<keyword evidence="2" id="KW-0805">Transcription regulation</keyword>
<dbReference type="InterPro" id="IPR036390">
    <property type="entry name" value="WH_DNA-bd_sf"/>
</dbReference>
<dbReference type="InterPro" id="IPR058163">
    <property type="entry name" value="LysR-type_TF_proteobact-type"/>
</dbReference>
<accession>A0AAJ2BIP5</accession>
<dbReference type="GO" id="GO:0003700">
    <property type="term" value="F:DNA-binding transcription factor activity"/>
    <property type="evidence" value="ECO:0007669"/>
    <property type="project" value="InterPro"/>
</dbReference>
<dbReference type="SUPFAM" id="SSF53850">
    <property type="entry name" value="Periplasmic binding protein-like II"/>
    <property type="match status" value="1"/>
</dbReference>
<dbReference type="Proteomes" id="UP001268036">
    <property type="component" value="Unassembled WGS sequence"/>
</dbReference>
<dbReference type="InterPro" id="IPR036388">
    <property type="entry name" value="WH-like_DNA-bd_sf"/>
</dbReference>
<dbReference type="PANTHER" id="PTHR30537">
    <property type="entry name" value="HTH-TYPE TRANSCRIPTIONAL REGULATOR"/>
    <property type="match status" value="1"/>
</dbReference>
<feature type="domain" description="HTH lysR-type" evidence="5">
    <location>
        <begin position="5"/>
        <end position="62"/>
    </location>
</feature>
<dbReference type="GO" id="GO:0006351">
    <property type="term" value="P:DNA-templated transcription"/>
    <property type="evidence" value="ECO:0007669"/>
    <property type="project" value="TreeGrafter"/>
</dbReference>
<dbReference type="GO" id="GO:0043565">
    <property type="term" value="F:sequence-specific DNA binding"/>
    <property type="evidence" value="ECO:0007669"/>
    <property type="project" value="TreeGrafter"/>
</dbReference>
<evidence type="ECO:0000256" key="2">
    <source>
        <dbReference type="ARBA" id="ARBA00023015"/>
    </source>
</evidence>
<dbReference type="EMBL" id="JAVJAF010000001">
    <property type="protein sequence ID" value="MDR6233155.1"/>
    <property type="molecule type" value="Genomic_DNA"/>
</dbReference>
<dbReference type="SUPFAM" id="SSF46785">
    <property type="entry name" value="Winged helix' DNA-binding domain"/>
    <property type="match status" value="1"/>
</dbReference>
<dbReference type="Gene3D" id="3.40.190.10">
    <property type="entry name" value="Periplasmic binding protein-like II"/>
    <property type="match status" value="2"/>
</dbReference>
<comment type="caution">
    <text evidence="6">The sequence shown here is derived from an EMBL/GenBank/DDBJ whole genome shotgun (WGS) entry which is preliminary data.</text>
</comment>
<protein>
    <submittedName>
        <fullName evidence="6">LysR family glycine cleavage system transcriptional activator</fullName>
    </submittedName>
</protein>
<dbReference type="FunFam" id="1.10.10.10:FF:000001">
    <property type="entry name" value="LysR family transcriptional regulator"/>
    <property type="match status" value="1"/>
</dbReference>
<organism evidence="6 7">
    <name type="scientific">Pseudomonas oryzihabitans</name>
    <dbReference type="NCBI Taxonomy" id="47885"/>
    <lineage>
        <taxon>Bacteria</taxon>
        <taxon>Pseudomonadati</taxon>
        <taxon>Pseudomonadota</taxon>
        <taxon>Gammaproteobacteria</taxon>
        <taxon>Pseudomonadales</taxon>
        <taxon>Pseudomonadaceae</taxon>
        <taxon>Pseudomonas</taxon>
    </lineage>
</organism>
<gene>
    <name evidence="6" type="ORF">QE440_000896</name>
</gene>
<evidence type="ECO:0000256" key="4">
    <source>
        <dbReference type="ARBA" id="ARBA00023163"/>
    </source>
</evidence>